<dbReference type="OrthoDB" id="5019680at2"/>
<feature type="compositionally biased region" description="Basic and acidic residues" evidence="1">
    <location>
        <begin position="355"/>
        <end position="366"/>
    </location>
</feature>
<feature type="compositionally biased region" description="Pro residues" evidence="1">
    <location>
        <begin position="332"/>
        <end position="345"/>
    </location>
</feature>
<feature type="region of interest" description="Disordered" evidence="1">
    <location>
        <begin position="317"/>
        <end position="366"/>
    </location>
</feature>
<dbReference type="Proteomes" id="UP000320085">
    <property type="component" value="Unassembled WGS sequence"/>
</dbReference>
<feature type="transmembrane region" description="Helical" evidence="2">
    <location>
        <begin position="112"/>
        <end position="131"/>
    </location>
</feature>
<dbReference type="AlphaFoldDB" id="A0A543PKU0"/>
<feature type="transmembrane region" description="Helical" evidence="2">
    <location>
        <begin position="212"/>
        <end position="229"/>
    </location>
</feature>
<evidence type="ECO:0000313" key="4">
    <source>
        <dbReference type="Proteomes" id="UP000320085"/>
    </source>
</evidence>
<feature type="compositionally biased region" description="Low complexity" evidence="1">
    <location>
        <begin position="322"/>
        <end position="331"/>
    </location>
</feature>
<dbReference type="RefSeq" id="WP_141824013.1">
    <property type="nucleotide sequence ID" value="NZ_BAAAQC010000017.1"/>
</dbReference>
<feature type="transmembrane region" description="Helical" evidence="2">
    <location>
        <begin position="236"/>
        <end position="262"/>
    </location>
</feature>
<feature type="transmembrane region" description="Helical" evidence="2">
    <location>
        <begin position="80"/>
        <end position="100"/>
    </location>
</feature>
<keyword evidence="2" id="KW-1133">Transmembrane helix</keyword>
<dbReference type="EMBL" id="VFQF01000003">
    <property type="protein sequence ID" value="TQN44696.1"/>
    <property type="molecule type" value="Genomic_DNA"/>
</dbReference>
<name>A0A543PKU0_9MICO</name>
<protein>
    <submittedName>
        <fullName evidence="3">Uncharacterized protein</fullName>
    </submittedName>
</protein>
<proteinExistence type="predicted"/>
<feature type="transmembrane region" description="Helical" evidence="2">
    <location>
        <begin position="28"/>
        <end position="49"/>
    </location>
</feature>
<gene>
    <name evidence="3" type="ORF">FHX52_3916</name>
</gene>
<sequence>MDDAVEVPDEAISRPADRFARRPLRSRVWPVAPLAFAGWWVVGALPWVVTGLRITPRLTTARERPPEPYLSTLPFVTGQLPLLVVLTLCAGAVSALAVLWSAPHGSKRIRRAVAALSGALAATAYTVVQSAGAARQSAGTFDGDPRVLRPLVVLAMACSIVGFVLGLCVAYGKPVLRALAAAPLAVLTVNWLSALTVALLGSAAAYRFVGQTRWLVGILLGLALATVGLRPARRVITWIVALAMVWVLEAAITMLANITVLLRPGYGLPGTVREVAASGQDVFVQALLAYRPGPLVLAVVIGLAASLLLTRLRPAGDGSREGAAGPGEAAAPPIPTAPSQGPTPPRTDEPLEPEPAGRHTGDAAAR</sequence>
<evidence type="ECO:0000256" key="1">
    <source>
        <dbReference type="SAM" id="MobiDB-lite"/>
    </source>
</evidence>
<accession>A0A543PKU0</accession>
<organism evidence="3 4">
    <name type="scientific">Humibacillus xanthopallidus</name>
    <dbReference type="NCBI Taxonomy" id="412689"/>
    <lineage>
        <taxon>Bacteria</taxon>
        <taxon>Bacillati</taxon>
        <taxon>Actinomycetota</taxon>
        <taxon>Actinomycetes</taxon>
        <taxon>Micrococcales</taxon>
        <taxon>Intrasporangiaceae</taxon>
        <taxon>Humibacillus</taxon>
    </lineage>
</organism>
<keyword evidence="2" id="KW-0812">Transmembrane</keyword>
<feature type="transmembrane region" description="Helical" evidence="2">
    <location>
        <begin position="151"/>
        <end position="172"/>
    </location>
</feature>
<feature type="transmembrane region" description="Helical" evidence="2">
    <location>
        <begin position="282"/>
        <end position="310"/>
    </location>
</feature>
<evidence type="ECO:0000313" key="3">
    <source>
        <dbReference type="EMBL" id="TQN44696.1"/>
    </source>
</evidence>
<feature type="transmembrane region" description="Helical" evidence="2">
    <location>
        <begin position="184"/>
        <end position="206"/>
    </location>
</feature>
<reference evidence="3 4" key="1">
    <citation type="submission" date="2019-06" db="EMBL/GenBank/DDBJ databases">
        <title>Sequencing the genomes of 1000 actinobacteria strains.</title>
        <authorList>
            <person name="Klenk H.-P."/>
        </authorList>
    </citation>
    <scope>NUCLEOTIDE SEQUENCE [LARGE SCALE GENOMIC DNA]</scope>
    <source>
        <strain evidence="3 4">DSM 21776</strain>
    </source>
</reference>
<comment type="caution">
    <text evidence="3">The sequence shown here is derived from an EMBL/GenBank/DDBJ whole genome shotgun (WGS) entry which is preliminary data.</text>
</comment>
<evidence type="ECO:0000256" key="2">
    <source>
        <dbReference type="SAM" id="Phobius"/>
    </source>
</evidence>
<keyword evidence="2" id="KW-0472">Membrane</keyword>